<feature type="signal peptide" evidence="2">
    <location>
        <begin position="1"/>
        <end position="19"/>
    </location>
</feature>
<organism evidence="3 4">
    <name type="scientific">Choanephora cucurbitarum</name>
    <dbReference type="NCBI Taxonomy" id="101091"/>
    <lineage>
        <taxon>Eukaryota</taxon>
        <taxon>Fungi</taxon>
        <taxon>Fungi incertae sedis</taxon>
        <taxon>Mucoromycota</taxon>
        <taxon>Mucoromycotina</taxon>
        <taxon>Mucoromycetes</taxon>
        <taxon>Mucorales</taxon>
        <taxon>Mucorineae</taxon>
        <taxon>Choanephoraceae</taxon>
        <taxon>Choanephoroideae</taxon>
        <taxon>Choanephora</taxon>
    </lineage>
</organism>
<dbReference type="Proteomes" id="UP000093000">
    <property type="component" value="Unassembled WGS sequence"/>
</dbReference>
<gene>
    <name evidence="3" type="ORF">A0J61_09940</name>
</gene>
<feature type="region of interest" description="Disordered" evidence="1">
    <location>
        <begin position="159"/>
        <end position="247"/>
    </location>
</feature>
<evidence type="ECO:0000313" key="3">
    <source>
        <dbReference type="EMBL" id="OBZ82013.1"/>
    </source>
</evidence>
<dbReference type="AlphaFoldDB" id="A0A1C7MYX9"/>
<sequence>MQLSLSLVSAALLLAIVSAAPTSQSSSDVSASASASVSALDYASVIASMMEVSGSSVSAVPMEYFMTPQLEKRWTWDDGEDDDDKDYDSDDSKDGDYHDWDDEYHEDKHSDDKKDDHAYQIWHDEDLKKQKDDDLFDPFGRSGLFSPILSNGILSNVVPRPPPAAIQPTTDDSQIAPNGNQVTPNDNQSNGNQSNGNQSNGNQSNGNQSNGNQSNGNQSNGNQSNGNQSNGNQSTPNGDQTLSPGAPAVHIFRIPGGEAAEVATDNSRIALEQATKTVQVVGLFEPLGLNSSPIGPTPSSA</sequence>
<feature type="region of interest" description="Disordered" evidence="1">
    <location>
        <begin position="75"/>
        <end position="99"/>
    </location>
</feature>
<comment type="caution">
    <text evidence="3">The sequence shown here is derived from an EMBL/GenBank/DDBJ whole genome shotgun (WGS) entry which is preliminary data.</text>
</comment>
<reference evidence="3 4" key="1">
    <citation type="submission" date="2016-03" db="EMBL/GenBank/DDBJ databases">
        <title>Choanephora cucurbitarum.</title>
        <authorList>
            <person name="Min B."/>
            <person name="Park H."/>
            <person name="Park J.-H."/>
            <person name="Shin H.-D."/>
            <person name="Choi I.-G."/>
        </authorList>
    </citation>
    <scope>NUCLEOTIDE SEQUENCE [LARGE SCALE GENOMIC DNA]</scope>
    <source>
        <strain evidence="3 4">KUS-F28377</strain>
    </source>
</reference>
<protein>
    <submittedName>
        <fullName evidence="3">Uncharacterized protein</fullName>
    </submittedName>
</protein>
<accession>A0A1C7MYX9</accession>
<name>A0A1C7MYX9_9FUNG</name>
<proteinExistence type="predicted"/>
<keyword evidence="4" id="KW-1185">Reference proteome</keyword>
<evidence type="ECO:0000313" key="4">
    <source>
        <dbReference type="Proteomes" id="UP000093000"/>
    </source>
</evidence>
<feature type="compositionally biased region" description="Polar residues" evidence="1">
    <location>
        <begin position="167"/>
        <end position="186"/>
    </location>
</feature>
<dbReference type="EMBL" id="LUGH01000976">
    <property type="protein sequence ID" value="OBZ82013.1"/>
    <property type="molecule type" value="Genomic_DNA"/>
</dbReference>
<evidence type="ECO:0000256" key="2">
    <source>
        <dbReference type="SAM" id="SignalP"/>
    </source>
</evidence>
<dbReference type="OrthoDB" id="10674669at2759"/>
<keyword evidence="2" id="KW-0732">Signal</keyword>
<dbReference type="InParanoid" id="A0A1C7MYX9"/>
<feature type="compositionally biased region" description="Acidic residues" evidence="1">
    <location>
        <begin position="77"/>
        <end position="89"/>
    </location>
</feature>
<feature type="compositionally biased region" description="Low complexity" evidence="1">
    <location>
        <begin position="187"/>
        <end position="234"/>
    </location>
</feature>
<evidence type="ECO:0000256" key="1">
    <source>
        <dbReference type="SAM" id="MobiDB-lite"/>
    </source>
</evidence>
<feature type="chain" id="PRO_5008889370" evidence="2">
    <location>
        <begin position="20"/>
        <end position="301"/>
    </location>
</feature>